<protein>
    <submittedName>
        <fullName evidence="4">Serine/threonine protein kinase</fullName>
    </submittedName>
</protein>
<dbReference type="OrthoDB" id="973690at2"/>
<organism evidence="4 5">
    <name type="scientific">Fulvivirga imtechensis AK7</name>
    <dbReference type="NCBI Taxonomy" id="1237149"/>
    <lineage>
        <taxon>Bacteria</taxon>
        <taxon>Pseudomonadati</taxon>
        <taxon>Bacteroidota</taxon>
        <taxon>Cytophagia</taxon>
        <taxon>Cytophagales</taxon>
        <taxon>Fulvivirgaceae</taxon>
        <taxon>Fulvivirga</taxon>
    </lineage>
</organism>
<dbReference type="Gene3D" id="3.40.190.10">
    <property type="entry name" value="Periplasmic binding protein-like II"/>
    <property type="match status" value="2"/>
</dbReference>
<dbReference type="AlphaFoldDB" id="L8JQV9"/>
<comment type="caution">
    <text evidence="4">The sequence shown here is derived from an EMBL/GenBank/DDBJ whole genome shotgun (WGS) entry which is preliminary data.</text>
</comment>
<dbReference type="eggNOG" id="COG0834">
    <property type="taxonomic scope" value="Bacteria"/>
</dbReference>
<dbReference type="RefSeq" id="WP_009581765.1">
    <property type="nucleotide sequence ID" value="NZ_AMZN01000066.1"/>
</dbReference>
<dbReference type="Proteomes" id="UP000011135">
    <property type="component" value="Unassembled WGS sequence"/>
</dbReference>
<name>L8JQV9_9BACT</name>
<keyword evidence="4" id="KW-0808">Transferase</keyword>
<dbReference type="InterPro" id="IPR001638">
    <property type="entry name" value="Solute-binding_3/MltF_N"/>
</dbReference>
<keyword evidence="4" id="KW-0418">Kinase</keyword>
<evidence type="ECO:0000313" key="5">
    <source>
        <dbReference type="Proteomes" id="UP000011135"/>
    </source>
</evidence>
<dbReference type="Pfam" id="PF00497">
    <property type="entry name" value="SBP_bac_3"/>
    <property type="match status" value="1"/>
</dbReference>
<dbReference type="GO" id="GO:0004674">
    <property type="term" value="F:protein serine/threonine kinase activity"/>
    <property type="evidence" value="ECO:0007669"/>
    <property type="project" value="UniProtKB-KW"/>
</dbReference>
<dbReference type="PANTHER" id="PTHR35936">
    <property type="entry name" value="MEMBRANE-BOUND LYTIC MUREIN TRANSGLYCOSYLASE F"/>
    <property type="match status" value="1"/>
</dbReference>
<sequence length="288" mass="32357">MKNLNLKKLFRLFVVVFLAVNPFNLFAQLKGDTYAAAKAKGSANWVLTYAESPGFAAKKNGAMVGITVDIMRKFEEFIEQKHGIQVNMAYEAKDPNNFTLFLDEVNKAHGGVFGLSNTTITDARKKMYSFSPPYITNIGMVLTHNSVPTMNNISEIADKFAGMTAVTIKNSTNEKTIQEIKRKYYPSLTIEYVPSFGDAMQRVINDPKAFTNVDFTYYFEAIQNRLPVKRHPGGDESTEQFGIIMPKSNDWAPLLEEFMNSFVGSVEYKKIVATNLGQSAMKFLDTLK</sequence>
<feature type="domain" description="Solute-binding protein family 3/N-terminal" evidence="3">
    <location>
        <begin position="46"/>
        <end position="279"/>
    </location>
</feature>
<reference evidence="4 5" key="1">
    <citation type="submission" date="2012-12" db="EMBL/GenBank/DDBJ databases">
        <title>Genome assembly of Fulvivirga imtechensis AK7.</title>
        <authorList>
            <person name="Nupur N."/>
            <person name="Khatri I."/>
            <person name="Kumar R."/>
            <person name="Subramanian S."/>
            <person name="Pinnaka A."/>
        </authorList>
    </citation>
    <scope>NUCLEOTIDE SEQUENCE [LARGE SCALE GENOMIC DNA]</scope>
    <source>
        <strain evidence="4 5">AK7</strain>
    </source>
</reference>
<feature type="chain" id="PRO_5003993296" evidence="2">
    <location>
        <begin position="28"/>
        <end position="288"/>
    </location>
</feature>
<evidence type="ECO:0000259" key="3">
    <source>
        <dbReference type="SMART" id="SM00062"/>
    </source>
</evidence>
<gene>
    <name evidence="4" type="ORF">C900_04577</name>
</gene>
<dbReference type="STRING" id="1237149.C900_04577"/>
<keyword evidence="4" id="KW-0723">Serine/threonine-protein kinase</keyword>
<dbReference type="EMBL" id="AMZN01000066">
    <property type="protein sequence ID" value="ELR69874.1"/>
    <property type="molecule type" value="Genomic_DNA"/>
</dbReference>
<keyword evidence="1 2" id="KW-0732">Signal</keyword>
<proteinExistence type="predicted"/>
<evidence type="ECO:0000313" key="4">
    <source>
        <dbReference type="EMBL" id="ELR69874.1"/>
    </source>
</evidence>
<keyword evidence="5" id="KW-1185">Reference proteome</keyword>
<evidence type="ECO:0000256" key="1">
    <source>
        <dbReference type="ARBA" id="ARBA00022729"/>
    </source>
</evidence>
<dbReference type="SMART" id="SM00062">
    <property type="entry name" value="PBPb"/>
    <property type="match status" value="1"/>
</dbReference>
<feature type="signal peptide" evidence="2">
    <location>
        <begin position="1"/>
        <end position="27"/>
    </location>
</feature>
<dbReference type="SUPFAM" id="SSF53850">
    <property type="entry name" value="Periplasmic binding protein-like II"/>
    <property type="match status" value="1"/>
</dbReference>
<evidence type="ECO:0000256" key="2">
    <source>
        <dbReference type="SAM" id="SignalP"/>
    </source>
</evidence>
<accession>L8JQV9</accession>